<organism evidence="1 2">
    <name type="scientific">Populus alba x Populus x berolinensis</name>
    <dbReference type="NCBI Taxonomy" id="444605"/>
    <lineage>
        <taxon>Eukaryota</taxon>
        <taxon>Viridiplantae</taxon>
        <taxon>Streptophyta</taxon>
        <taxon>Embryophyta</taxon>
        <taxon>Tracheophyta</taxon>
        <taxon>Spermatophyta</taxon>
        <taxon>Magnoliopsida</taxon>
        <taxon>eudicotyledons</taxon>
        <taxon>Gunneridae</taxon>
        <taxon>Pentapetalae</taxon>
        <taxon>rosids</taxon>
        <taxon>fabids</taxon>
        <taxon>Malpighiales</taxon>
        <taxon>Salicaceae</taxon>
        <taxon>Saliceae</taxon>
        <taxon>Populus</taxon>
    </lineage>
</organism>
<dbReference type="Proteomes" id="UP001164929">
    <property type="component" value="Chromosome 4"/>
</dbReference>
<name>A0AAD6W728_9ROSI</name>
<comment type="caution">
    <text evidence="1">The sequence shown here is derived from an EMBL/GenBank/DDBJ whole genome shotgun (WGS) entry which is preliminary data.</text>
</comment>
<evidence type="ECO:0000313" key="2">
    <source>
        <dbReference type="Proteomes" id="UP001164929"/>
    </source>
</evidence>
<gene>
    <name evidence="1" type="ORF">NC653_011982</name>
</gene>
<protein>
    <submittedName>
        <fullName evidence="1">Uncharacterized protein</fullName>
    </submittedName>
</protein>
<sequence length="104" mass="11821">MLLALMISLYFGMDKKIGSKPKLGSIAVVFKRIIDRLFSQKDEEEGCGSWRMLNKCLGKLQEWSNSWCSASNFLQASNLNASLLIVLRVFFFNIIIVGKRSLRS</sequence>
<accession>A0AAD6W728</accession>
<keyword evidence="2" id="KW-1185">Reference proteome</keyword>
<reference evidence="1 2" key="1">
    <citation type="journal article" date="2023" name="Mol. Ecol. Resour.">
        <title>Chromosome-level genome assembly of a triploid poplar Populus alba 'Berolinensis'.</title>
        <authorList>
            <person name="Chen S."/>
            <person name="Yu Y."/>
            <person name="Wang X."/>
            <person name="Wang S."/>
            <person name="Zhang T."/>
            <person name="Zhou Y."/>
            <person name="He R."/>
            <person name="Meng N."/>
            <person name="Wang Y."/>
            <person name="Liu W."/>
            <person name="Liu Z."/>
            <person name="Liu J."/>
            <person name="Guo Q."/>
            <person name="Huang H."/>
            <person name="Sederoff R.R."/>
            <person name="Wang G."/>
            <person name="Qu G."/>
            <person name="Chen S."/>
        </authorList>
    </citation>
    <scope>NUCLEOTIDE SEQUENCE [LARGE SCALE GENOMIC DNA]</scope>
    <source>
        <strain evidence="1">SC-2020</strain>
    </source>
</reference>
<dbReference type="EMBL" id="JAQIZT010000004">
    <property type="protein sequence ID" value="KAJ7001745.1"/>
    <property type="molecule type" value="Genomic_DNA"/>
</dbReference>
<dbReference type="AlphaFoldDB" id="A0AAD6W728"/>
<proteinExistence type="predicted"/>
<evidence type="ECO:0000313" key="1">
    <source>
        <dbReference type="EMBL" id="KAJ7001745.1"/>
    </source>
</evidence>